<comment type="function">
    <text evidence="10">ATP-binding RNA helicase involved in ribosome assembly.</text>
</comment>
<dbReference type="GeneID" id="28938828"/>
<evidence type="ECO:0000259" key="20">
    <source>
        <dbReference type="PROSITE" id="PS51194"/>
    </source>
</evidence>
<dbReference type="SMART" id="SM00490">
    <property type="entry name" value="HELICc"/>
    <property type="match status" value="1"/>
</dbReference>
<proteinExistence type="inferred from homology"/>
<comment type="similarity">
    <text evidence="11">Belongs to the DEAD box helicase family. DDX27/DRS1 subfamily.</text>
</comment>
<feature type="region of interest" description="Disordered" evidence="18">
    <location>
        <begin position="1"/>
        <end position="28"/>
    </location>
</feature>
<dbReference type="CDD" id="cd17947">
    <property type="entry name" value="DEADc_DDX27"/>
    <property type="match status" value="1"/>
</dbReference>
<evidence type="ECO:0000256" key="18">
    <source>
        <dbReference type="SAM" id="MobiDB-lite"/>
    </source>
</evidence>
<dbReference type="PANTHER" id="PTHR47959">
    <property type="entry name" value="ATP-DEPENDENT RNA HELICASE RHLE-RELATED"/>
    <property type="match status" value="1"/>
</dbReference>
<dbReference type="PANTHER" id="PTHR47959:SF1">
    <property type="entry name" value="ATP-DEPENDENT RNA HELICASE DBPA"/>
    <property type="match status" value="1"/>
</dbReference>
<dbReference type="GO" id="GO:0003724">
    <property type="term" value="F:RNA helicase activity"/>
    <property type="evidence" value="ECO:0007669"/>
    <property type="project" value="UniProtKB-EC"/>
</dbReference>
<dbReference type="Pfam" id="PF00271">
    <property type="entry name" value="Helicase_C"/>
    <property type="match status" value="1"/>
</dbReference>
<dbReference type="PROSITE" id="PS51192">
    <property type="entry name" value="HELICASE_ATP_BIND_1"/>
    <property type="match status" value="1"/>
</dbReference>
<keyword evidence="8" id="KW-0694">RNA-binding</keyword>
<keyword evidence="4 16" id="KW-0547">Nucleotide-binding</keyword>
<dbReference type="EMBL" id="LFWA01000001">
    <property type="protein sequence ID" value="KTW32821.1"/>
    <property type="molecule type" value="Genomic_DNA"/>
</dbReference>
<dbReference type="GO" id="GO:0016787">
    <property type="term" value="F:hydrolase activity"/>
    <property type="evidence" value="ECO:0007669"/>
    <property type="project" value="UniProtKB-KW"/>
</dbReference>
<evidence type="ECO:0000256" key="8">
    <source>
        <dbReference type="ARBA" id="ARBA00022884"/>
    </source>
</evidence>
<evidence type="ECO:0000313" key="23">
    <source>
        <dbReference type="Proteomes" id="UP000053447"/>
    </source>
</evidence>
<feature type="compositionally biased region" description="Acidic residues" evidence="18">
    <location>
        <begin position="112"/>
        <end position="121"/>
    </location>
</feature>
<feature type="domain" description="Helicase ATP-binding" evidence="19">
    <location>
        <begin position="208"/>
        <end position="382"/>
    </location>
</feature>
<keyword evidence="23" id="KW-1185">Reference proteome</keyword>
<evidence type="ECO:0000256" key="3">
    <source>
        <dbReference type="ARBA" id="ARBA00022517"/>
    </source>
</evidence>
<evidence type="ECO:0000256" key="12">
    <source>
        <dbReference type="ARBA" id="ARBA00044078"/>
    </source>
</evidence>
<keyword evidence="17" id="KW-0175">Coiled coil</keyword>
<sequence>MKTEFIMTLSSSDSVESDEERVSDYPDSEFTEKNSDFYLNKIKKAEKINPSFIFHVEEEGYQDSADYEDYDIEKEDIVARSYKRGVNIEKIIQRQSIKTKDKSNETQKQEEFSNENEEDSACEFKKDENLESFNEASENEQLSYSDSEMTEEETIEEIKKKKRFFEKNDINMQEHVLSFSQLNLSRPILKALESIGFDKPTTIQSKAIPIALLGKDIVGSAVTGSGKTAAFVIPVLERLLYRPKKIAVTRVLILCPTRELAIQCYNVTKKLATYTDIKTCICTGGLSLKIQEAELRKRPDIVIATPGRFIDHVRNSYGFSPNSIEIIVIDEADRILDEGFQDELNEIIKICPKSRQTILFSATMTDKVDQLIRLSLNKPVRLFVDPKNSTVKSLIQEFIRIRSHKEHLRTAILLYLCSDVFKTKTIIFFDSKSFAHKIRIIFGLLHLNARELHGNLSQEQRIESLELFRRGRTNFLLATDLASRGLDIKGVKYIINYEAPSSFNIYLHRIGRTARGGCDGVAVTLIGEGDRRIMKMATKIAEKHGNIIRNRTFPPNLINTYNTKLQNLENAVQNVLKEEKEEKELLQAEMELQKSKNLIKHEKEIKSRLPRTWFYT</sequence>
<dbReference type="GO" id="GO:0005730">
    <property type="term" value="C:nucleolus"/>
    <property type="evidence" value="ECO:0007669"/>
    <property type="project" value="UniProtKB-SubCell"/>
</dbReference>
<feature type="region of interest" description="Disordered" evidence="18">
    <location>
        <begin position="96"/>
        <end position="121"/>
    </location>
</feature>
<dbReference type="GO" id="GO:0000027">
    <property type="term" value="P:ribosomal large subunit assembly"/>
    <property type="evidence" value="ECO:0007669"/>
    <property type="project" value="EnsemblFungi"/>
</dbReference>
<evidence type="ECO:0000259" key="19">
    <source>
        <dbReference type="PROSITE" id="PS51192"/>
    </source>
</evidence>
<dbReference type="SMART" id="SM00487">
    <property type="entry name" value="DEXDc"/>
    <property type="match status" value="1"/>
</dbReference>
<dbReference type="Proteomes" id="UP000053447">
    <property type="component" value="Unassembled WGS sequence"/>
</dbReference>
<dbReference type="InterPro" id="IPR050079">
    <property type="entry name" value="DEAD_box_RNA_helicase"/>
</dbReference>
<keyword evidence="9" id="KW-0539">Nucleus</keyword>
<dbReference type="PROSITE" id="PS00039">
    <property type="entry name" value="DEAD_ATP_HELICASE"/>
    <property type="match status" value="1"/>
</dbReference>
<evidence type="ECO:0000256" key="1">
    <source>
        <dbReference type="ARBA" id="ARBA00004604"/>
    </source>
</evidence>
<evidence type="ECO:0000256" key="6">
    <source>
        <dbReference type="ARBA" id="ARBA00022806"/>
    </source>
</evidence>
<evidence type="ECO:0000256" key="13">
    <source>
        <dbReference type="ARBA" id="ARBA00044094"/>
    </source>
</evidence>
<protein>
    <recommendedName>
        <fullName evidence="12">ATP-dependent RNA helicase DRS1</fullName>
        <ecNumber evidence="2">3.6.4.13</ecNumber>
    </recommendedName>
    <alternativeName>
        <fullName evidence="13">ATP-dependent RNA helicase drs1</fullName>
    </alternativeName>
</protein>
<keyword evidence="3" id="KW-0690">Ribosome biogenesis</keyword>
<dbReference type="PROSITE" id="PS51195">
    <property type="entry name" value="Q_MOTIF"/>
    <property type="match status" value="1"/>
</dbReference>
<evidence type="ECO:0000256" key="15">
    <source>
        <dbReference type="PROSITE-ProRule" id="PRU00552"/>
    </source>
</evidence>
<feature type="domain" description="DEAD-box RNA helicase Q" evidence="21">
    <location>
        <begin position="177"/>
        <end position="205"/>
    </location>
</feature>
<evidence type="ECO:0000256" key="14">
    <source>
        <dbReference type="ARBA" id="ARBA00047984"/>
    </source>
</evidence>
<keyword evidence="6 16" id="KW-0347">Helicase</keyword>
<dbReference type="Pfam" id="PF00270">
    <property type="entry name" value="DEAD"/>
    <property type="match status" value="1"/>
</dbReference>
<feature type="short sequence motif" description="Q motif" evidence="15">
    <location>
        <begin position="177"/>
        <end position="205"/>
    </location>
</feature>
<dbReference type="AlphaFoldDB" id="A0A0W4ZWS2"/>
<dbReference type="PROSITE" id="PS51194">
    <property type="entry name" value="HELICASE_CTER"/>
    <property type="match status" value="1"/>
</dbReference>
<dbReference type="InterPro" id="IPR027417">
    <property type="entry name" value="P-loop_NTPase"/>
</dbReference>
<evidence type="ECO:0000256" key="17">
    <source>
        <dbReference type="SAM" id="Coils"/>
    </source>
</evidence>
<keyword evidence="5 16" id="KW-0378">Hydrolase</keyword>
<evidence type="ECO:0000256" key="4">
    <source>
        <dbReference type="ARBA" id="ARBA00022741"/>
    </source>
</evidence>
<dbReference type="GO" id="GO:0005829">
    <property type="term" value="C:cytosol"/>
    <property type="evidence" value="ECO:0007669"/>
    <property type="project" value="TreeGrafter"/>
</dbReference>
<dbReference type="GO" id="GO:0003723">
    <property type="term" value="F:RNA binding"/>
    <property type="evidence" value="ECO:0007669"/>
    <property type="project" value="UniProtKB-KW"/>
</dbReference>
<dbReference type="STRING" id="1408657.A0A0W4ZWS2"/>
<feature type="coiled-coil region" evidence="17">
    <location>
        <begin position="558"/>
        <end position="598"/>
    </location>
</feature>
<dbReference type="OrthoDB" id="10259843at2759"/>
<reference evidence="23" key="1">
    <citation type="journal article" date="2016" name="Nat. Commun.">
        <title>Genome analysis of three Pneumocystis species reveals adaptation mechanisms to life exclusively in mammalian hosts.</title>
        <authorList>
            <person name="Ma L."/>
            <person name="Chen Z."/>
            <person name="Huang D.W."/>
            <person name="Kutty G."/>
            <person name="Ishihara M."/>
            <person name="Wang H."/>
            <person name="Abouelleil A."/>
            <person name="Bishop L."/>
            <person name="Davey E."/>
            <person name="Deng R."/>
            <person name="Deng X."/>
            <person name="Fan L."/>
            <person name="Fantoni G."/>
            <person name="Fitzgerald M."/>
            <person name="Gogineni E."/>
            <person name="Goldberg J.M."/>
            <person name="Handley G."/>
            <person name="Hu X."/>
            <person name="Huber C."/>
            <person name="Jiao X."/>
            <person name="Jones K."/>
            <person name="Levin J.Z."/>
            <person name="Liu Y."/>
            <person name="Macdonald P."/>
            <person name="Melnikov A."/>
            <person name="Raley C."/>
            <person name="Sassi M."/>
            <person name="Sherman B.T."/>
            <person name="Song X."/>
            <person name="Sykes S."/>
            <person name="Tran B."/>
            <person name="Walsh L."/>
            <person name="Xia Y."/>
            <person name="Yang J."/>
            <person name="Young S."/>
            <person name="Zeng Q."/>
            <person name="Zheng X."/>
            <person name="Stephens R."/>
            <person name="Nusbaum C."/>
            <person name="Birren B.W."/>
            <person name="Azadi P."/>
            <person name="Lempicki R.A."/>
            <person name="Cuomo C.A."/>
            <person name="Kovacs J.A."/>
        </authorList>
    </citation>
    <scope>NUCLEOTIDE SEQUENCE [LARGE SCALE GENOMIC DNA]</scope>
    <source>
        <strain evidence="23">RU7</strain>
    </source>
</reference>
<dbReference type="GO" id="GO:0006364">
    <property type="term" value="P:rRNA processing"/>
    <property type="evidence" value="ECO:0007669"/>
    <property type="project" value="EnsemblFungi"/>
</dbReference>
<evidence type="ECO:0000256" key="10">
    <source>
        <dbReference type="ARBA" id="ARBA00043881"/>
    </source>
</evidence>
<comment type="caution">
    <text evidence="22">The sequence shown here is derived from an EMBL/GenBank/DDBJ whole genome shotgun (WGS) entry which is preliminary data.</text>
</comment>
<keyword evidence="7 16" id="KW-0067">ATP-binding</keyword>
<dbReference type="InterPro" id="IPR014014">
    <property type="entry name" value="RNA_helicase_DEAD_Q_motif"/>
</dbReference>
<feature type="compositionally biased region" description="Basic and acidic residues" evidence="18">
    <location>
        <begin position="98"/>
        <end position="111"/>
    </location>
</feature>
<dbReference type="SUPFAM" id="SSF52540">
    <property type="entry name" value="P-loop containing nucleoside triphosphate hydrolases"/>
    <property type="match status" value="2"/>
</dbReference>
<dbReference type="eggNOG" id="KOG0338">
    <property type="taxonomic scope" value="Eukaryota"/>
</dbReference>
<organism evidence="22 23">
    <name type="scientific">Pneumocystis jirovecii (strain RU7)</name>
    <name type="common">Human pneumocystis pneumonia agent</name>
    <dbReference type="NCBI Taxonomy" id="1408657"/>
    <lineage>
        <taxon>Eukaryota</taxon>
        <taxon>Fungi</taxon>
        <taxon>Dikarya</taxon>
        <taxon>Ascomycota</taxon>
        <taxon>Taphrinomycotina</taxon>
        <taxon>Pneumocystomycetes</taxon>
        <taxon>Pneumocystaceae</taxon>
        <taxon>Pneumocystis</taxon>
    </lineage>
</organism>
<dbReference type="VEuPathDB" id="FungiDB:T551_00306"/>
<name>A0A0W4ZWS2_PNEJ7</name>
<dbReference type="GO" id="GO:0030687">
    <property type="term" value="C:preribosome, large subunit precursor"/>
    <property type="evidence" value="ECO:0007669"/>
    <property type="project" value="EnsemblFungi"/>
</dbReference>
<evidence type="ECO:0000256" key="7">
    <source>
        <dbReference type="ARBA" id="ARBA00022840"/>
    </source>
</evidence>
<accession>A0A0W4ZWS2</accession>
<dbReference type="GO" id="GO:0005524">
    <property type="term" value="F:ATP binding"/>
    <property type="evidence" value="ECO:0007669"/>
    <property type="project" value="UniProtKB-KW"/>
</dbReference>
<dbReference type="FunFam" id="3.40.50.300:FF:000842">
    <property type="entry name" value="ATP-dependent RNA helicase DRS1"/>
    <property type="match status" value="1"/>
</dbReference>
<dbReference type="Gene3D" id="3.40.50.300">
    <property type="entry name" value="P-loop containing nucleotide triphosphate hydrolases"/>
    <property type="match status" value="2"/>
</dbReference>
<evidence type="ECO:0000256" key="5">
    <source>
        <dbReference type="ARBA" id="ARBA00022801"/>
    </source>
</evidence>
<dbReference type="EC" id="3.6.4.13" evidence="2"/>
<comment type="catalytic activity">
    <reaction evidence="14">
        <text>ATP + H2O = ADP + phosphate + H(+)</text>
        <dbReference type="Rhea" id="RHEA:13065"/>
        <dbReference type="ChEBI" id="CHEBI:15377"/>
        <dbReference type="ChEBI" id="CHEBI:15378"/>
        <dbReference type="ChEBI" id="CHEBI:30616"/>
        <dbReference type="ChEBI" id="CHEBI:43474"/>
        <dbReference type="ChEBI" id="CHEBI:456216"/>
        <dbReference type="EC" id="3.6.4.13"/>
    </reaction>
</comment>
<evidence type="ECO:0000313" key="22">
    <source>
        <dbReference type="EMBL" id="KTW32821.1"/>
    </source>
</evidence>
<gene>
    <name evidence="22" type="ORF">T551_00306</name>
</gene>
<evidence type="ECO:0000256" key="16">
    <source>
        <dbReference type="RuleBase" id="RU000492"/>
    </source>
</evidence>
<comment type="subcellular location">
    <subcellularLocation>
        <location evidence="1">Nucleus</location>
        <location evidence="1">Nucleolus</location>
    </subcellularLocation>
</comment>
<dbReference type="CDD" id="cd18787">
    <property type="entry name" value="SF2_C_DEAD"/>
    <property type="match status" value="1"/>
</dbReference>
<dbReference type="InterPro" id="IPR011545">
    <property type="entry name" value="DEAD/DEAH_box_helicase_dom"/>
</dbReference>
<dbReference type="InterPro" id="IPR000629">
    <property type="entry name" value="RNA-helicase_DEAD-box_CS"/>
</dbReference>
<dbReference type="InterPro" id="IPR014001">
    <property type="entry name" value="Helicase_ATP-bd"/>
</dbReference>
<dbReference type="InterPro" id="IPR001650">
    <property type="entry name" value="Helicase_C-like"/>
</dbReference>
<evidence type="ECO:0000259" key="21">
    <source>
        <dbReference type="PROSITE" id="PS51195"/>
    </source>
</evidence>
<evidence type="ECO:0000256" key="2">
    <source>
        <dbReference type="ARBA" id="ARBA00012552"/>
    </source>
</evidence>
<feature type="domain" description="Helicase C-terminal" evidence="20">
    <location>
        <begin position="415"/>
        <end position="576"/>
    </location>
</feature>
<evidence type="ECO:0000256" key="11">
    <source>
        <dbReference type="ARBA" id="ARBA00043999"/>
    </source>
</evidence>
<dbReference type="RefSeq" id="XP_018231513.1">
    <property type="nucleotide sequence ID" value="XM_018372573.1"/>
</dbReference>
<evidence type="ECO:0000256" key="9">
    <source>
        <dbReference type="ARBA" id="ARBA00023242"/>
    </source>
</evidence>